<organism evidence="1 2">
    <name type="scientific">Candidatus Uhrbacteria bacterium CG10_big_fil_rev_8_21_14_0_10_48_11</name>
    <dbReference type="NCBI Taxonomy" id="1975037"/>
    <lineage>
        <taxon>Bacteria</taxon>
        <taxon>Candidatus Uhriibacteriota</taxon>
    </lineage>
</organism>
<name>A0A2M8LE41_9BACT</name>
<evidence type="ECO:0000313" key="1">
    <source>
        <dbReference type="EMBL" id="PJE75714.1"/>
    </source>
</evidence>
<protein>
    <submittedName>
        <fullName evidence="1">Uncharacterized protein</fullName>
    </submittedName>
</protein>
<reference evidence="1 2" key="1">
    <citation type="submission" date="2017-09" db="EMBL/GenBank/DDBJ databases">
        <title>Depth-based differentiation of microbial function through sediment-hosted aquifers and enrichment of novel symbionts in the deep terrestrial subsurface.</title>
        <authorList>
            <person name="Probst A.J."/>
            <person name="Ladd B."/>
            <person name="Jarett J.K."/>
            <person name="Geller-Mcgrath D.E."/>
            <person name="Sieber C.M."/>
            <person name="Emerson J.B."/>
            <person name="Anantharaman K."/>
            <person name="Thomas B.C."/>
            <person name="Malmstrom R."/>
            <person name="Stieglmeier M."/>
            <person name="Klingl A."/>
            <person name="Woyke T."/>
            <person name="Ryan C.M."/>
            <person name="Banfield J.F."/>
        </authorList>
    </citation>
    <scope>NUCLEOTIDE SEQUENCE [LARGE SCALE GENOMIC DNA]</scope>
    <source>
        <strain evidence="1">CG10_big_fil_rev_8_21_14_0_10_48_11</strain>
    </source>
</reference>
<proteinExistence type="predicted"/>
<evidence type="ECO:0000313" key="2">
    <source>
        <dbReference type="Proteomes" id="UP000231152"/>
    </source>
</evidence>
<sequence>MSFVWFHIEKYSNNKRVTLAKNPPLVNQNVLAVSELKVNMKRRYTRYAKGGTQNAKIKT</sequence>
<gene>
    <name evidence="1" type="ORF">COV04_03320</name>
</gene>
<dbReference type="Proteomes" id="UP000231152">
    <property type="component" value="Unassembled WGS sequence"/>
</dbReference>
<comment type="caution">
    <text evidence="1">The sequence shown here is derived from an EMBL/GenBank/DDBJ whole genome shotgun (WGS) entry which is preliminary data.</text>
</comment>
<accession>A0A2M8LE41</accession>
<dbReference type="AlphaFoldDB" id="A0A2M8LE41"/>
<dbReference type="EMBL" id="PFET01000011">
    <property type="protein sequence ID" value="PJE75714.1"/>
    <property type="molecule type" value="Genomic_DNA"/>
</dbReference>